<evidence type="ECO:0000256" key="6">
    <source>
        <dbReference type="RuleBase" id="RU367022"/>
    </source>
</evidence>
<keyword evidence="5 6" id="KW-0472">Membrane</keyword>
<sequence length="98" mass="10903">MPQIQVPFSTQTVTMATTTTKTSFLVKPSRVSSARFAMTVLLGVNSMIKYLLMLAITSFNRGVFLAIILGLSVDTICLDLQMRRLWFSLTTPVPVLNF</sequence>
<dbReference type="Pfam" id="PF04145">
    <property type="entry name" value="Ctr"/>
    <property type="match status" value="1"/>
</dbReference>
<organism evidence="7 8">
    <name type="scientific">Acer negundo</name>
    <name type="common">Box elder</name>
    <dbReference type="NCBI Taxonomy" id="4023"/>
    <lineage>
        <taxon>Eukaryota</taxon>
        <taxon>Viridiplantae</taxon>
        <taxon>Streptophyta</taxon>
        <taxon>Embryophyta</taxon>
        <taxon>Tracheophyta</taxon>
        <taxon>Spermatophyta</taxon>
        <taxon>Magnoliopsida</taxon>
        <taxon>eudicotyledons</taxon>
        <taxon>Gunneridae</taxon>
        <taxon>Pentapetalae</taxon>
        <taxon>rosids</taxon>
        <taxon>malvids</taxon>
        <taxon>Sapindales</taxon>
        <taxon>Sapindaceae</taxon>
        <taxon>Hippocastanoideae</taxon>
        <taxon>Acereae</taxon>
        <taxon>Acer</taxon>
    </lineage>
</organism>
<keyword evidence="3 6" id="KW-0187">Copper transport</keyword>
<dbReference type="EMBL" id="JAJSOW010000003">
    <property type="protein sequence ID" value="KAI9195763.1"/>
    <property type="molecule type" value="Genomic_DNA"/>
</dbReference>
<protein>
    <recommendedName>
        <fullName evidence="6">Copper transport protein</fullName>
    </recommendedName>
</protein>
<reference evidence="7" key="2">
    <citation type="submission" date="2023-02" db="EMBL/GenBank/DDBJ databases">
        <authorList>
            <person name="Swenson N.G."/>
            <person name="Wegrzyn J.L."/>
            <person name="Mcevoy S.L."/>
        </authorList>
    </citation>
    <scope>NUCLEOTIDE SEQUENCE</scope>
    <source>
        <strain evidence="7">91603</strain>
        <tissue evidence="7">Leaf</tissue>
    </source>
</reference>
<name>A0AAD5P2F0_ACENE</name>
<reference evidence="7" key="1">
    <citation type="journal article" date="2022" name="Plant J.">
        <title>Strategies of tolerance reflected in two North American maple genomes.</title>
        <authorList>
            <person name="McEvoy S.L."/>
            <person name="Sezen U.U."/>
            <person name="Trouern-Trend A."/>
            <person name="McMahon S.M."/>
            <person name="Schaberg P.G."/>
            <person name="Yang J."/>
            <person name="Wegrzyn J.L."/>
            <person name="Swenson N.G."/>
        </authorList>
    </citation>
    <scope>NUCLEOTIDE SEQUENCE</scope>
    <source>
        <strain evidence="7">91603</strain>
    </source>
</reference>
<keyword evidence="2 6" id="KW-0812">Transmembrane</keyword>
<accession>A0AAD5P2F0</accession>
<proteinExistence type="inferred from homology"/>
<evidence type="ECO:0000256" key="3">
    <source>
        <dbReference type="ARBA" id="ARBA00022796"/>
    </source>
</evidence>
<keyword evidence="6" id="KW-0186">Copper</keyword>
<dbReference type="GO" id="GO:0016020">
    <property type="term" value="C:membrane"/>
    <property type="evidence" value="ECO:0007669"/>
    <property type="project" value="UniProtKB-SubCell"/>
</dbReference>
<evidence type="ECO:0000256" key="2">
    <source>
        <dbReference type="ARBA" id="ARBA00022692"/>
    </source>
</evidence>
<dbReference type="AlphaFoldDB" id="A0AAD5P2F0"/>
<dbReference type="Proteomes" id="UP001064489">
    <property type="component" value="Chromosome 1"/>
</dbReference>
<evidence type="ECO:0000256" key="5">
    <source>
        <dbReference type="ARBA" id="ARBA00023136"/>
    </source>
</evidence>
<comment type="subcellular location">
    <subcellularLocation>
        <location evidence="6">Membrane</location>
        <topology evidence="6">Multi-pass membrane protein</topology>
    </subcellularLocation>
</comment>
<evidence type="ECO:0000313" key="7">
    <source>
        <dbReference type="EMBL" id="KAI9195763.1"/>
    </source>
</evidence>
<keyword evidence="6" id="KW-0406">Ion transport</keyword>
<feature type="transmembrane region" description="Helical" evidence="6">
    <location>
        <begin position="62"/>
        <end position="80"/>
    </location>
</feature>
<keyword evidence="8" id="KW-1185">Reference proteome</keyword>
<evidence type="ECO:0000256" key="1">
    <source>
        <dbReference type="ARBA" id="ARBA00006921"/>
    </source>
</evidence>
<dbReference type="InterPro" id="IPR007274">
    <property type="entry name" value="Cop_transporter"/>
</dbReference>
<evidence type="ECO:0000256" key="4">
    <source>
        <dbReference type="ARBA" id="ARBA00022989"/>
    </source>
</evidence>
<keyword evidence="6" id="KW-0813">Transport</keyword>
<gene>
    <name evidence="7" type="ORF">LWI28_017829</name>
</gene>
<comment type="caution">
    <text evidence="7">The sequence shown here is derived from an EMBL/GenBank/DDBJ whole genome shotgun (WGS) entry which is preliminary data.</text>
</comment>
<evidence type="ECO:0000313" key="8">
    <source>
        <dbReference type="Proteomes" id="UP001064489"/>
    </source>
</evidence>
<dbReference type="GO" id="GO:0005375">
    <property type="term" value="F:copper ion transmembrane transporter activity"/>
    <property type="evidence" value="ECO:0007669"/>
    <property type="project" value="UniProtKB-UniRule"/>
</dbReference>
<keyword evidence="4 6" id="KW-1133">Transmembrane helix</keyword>
<comment type="similarity">
    <text evidence="1 6">Belongs to the copper transporter (Ctr) (TC 1.A.56) family. SLC31A subfamily.</text>
</comment>